<dbReference type="RefSeq" id="WP_242778944.1">
    <property type="nucleotide sequence ID" value="NZ_JALDAY010000024.1"/>
</dbReference>
<proteinExistence type="predicted"/>
<feature type="region of interest" description="Disordered" evidence="1">
    <location>
        <begin position="119"/>
        <end position="142"/>
    </location>
</feature>
<evidence type="ECO:0000313" key="3">
    <source>
        <dbReference type="Proteomes" id="UP001165269"/>
    </source>
</evidence>
<keyword evidence="3" id="KW-1185">Reference proteome</keyword>
<dbReference type="EMBL" id="JALDAY010000024">
    <property type="protein sequence ID" value="MCI3279184.1"/>
    <property type="molecule type" value="Genomic_DNA"/>
</dbReference>
<evidence type="ECO:0000256" key="1">
    <source>
        <dbReference type="SAM" id="MobiDB-lite"/>
    </source>
</evidence>
<dbReference type="Proteomes" id="UP001165269">
    <property type="component" value="Unassembled WGS sequence"/>
</dbReference>
<sequence>MSADNLSLSDIRAELHRLVAIADSAERPKPDVVNPPEHGMAGYEWRVVQEAPFASRPPVWVVRTVDDSEHRECVYVAQPDPYVTYDWERQLDFVPMFPTEARRLAMALLAAADRADSVSQGVTSLAARRTQKTDPPERKQMT</sequence>
<evidence type="ECO:0000313" key="2">
    <source>
        <dbReference type="EMBL" id="MCI3279184.1"/>
    </source>
</evidence>
<organism evidence="2 3">
    <name type="scientific">Streptomyces cylindrosporus</name>
    <dbReference type="NCBI Taxonomy" id="2927583"/>
    <lineage>
        <taxon>Bacteria</taxon>
        <taxon>Bacillati</taxon>
        <taxon>Actinomycetota</taxon>
        <taxon>Actinomycetes</taxon>
        <taxon>Kitasatosporales</taxon>
        <taxon>Streptomycetaceae</taxon>
        <taxon>Streptomyces</taxon>
    </lineage>
</organism>
<comment type="caution">
    <text evidence="2">The sequence shown here is derived from an EMBL/GenBank/DDBJ whole genome shotgun (WGS) entry which is preliminary data.</text>
</comment>
<reference evidence="2" key="1">
    <citation type="submission" date="2022-03" db="EMBL/GenBank/DDBJ databases">
        <title>Streptomyces 7R015 and 7R016 isolated from Barleria lupulina in Thailand.</title>
        <authorList>
            <person name="Kanchanasin P."/>
            <person name="Phongsopitanun W."/>
            <person name="Tanasupawat S."/>
        </authorList>
    </citation>
    <scope>NUCLEOTIDE SEQUENCE</scope>
    <source>
        <strain evidence="2">7R015</strain>
    </source>
</reference>
<name>A0ABS9YPL9_9ACTN</name>
<feature type="compositionally biased region" description="Basic and acidic residues" evidence="1">
    <location>
        <begin position="131"/>
        <end position="142"/>
    </location>
</feature>
<protein>
    <submittedName>
        <fullName evidence="2">Uncharacterized protein</fullName>
    </submittedName>
</protein>
<gene>
    <name evidence="2" type="ORF">MQP27_49785</name>
</gene>
<accession>A0ABS9YPL9</accession>